<dbReference type="CDD" id="cd00035">
    <property type="entry name" value="ChtBD1"/>
    <property type="match status" value="1"/>
</dbReference>
<evidence type="ECO:0000256" key="13">
    <source>
        <dbReference type="RuleBase" id="RU000489"/>
    </source>
</evidence>
<comment type="subcellular location">
    <subcellularLocation>
        <location evidence="2">Secreted</location>
    </subcellularLocation>
</comment>
<dbReference type="PANTHER" id="PTHR47700">
    <property type="entry name" value="V CHITINASE, PUTATIVE (AFU_ORTHOLOGUE AFUA_6G13720)-RELATED"/>
    <property type="match status" value="1"/>
</dbReference>
<dbReference type="SMART" id="SM00636">
    <property type="entry name" value="Glyco_18"/>
    <property type="match status" value="1"/>
</dbReference>
<dbReference type="EMBL" id="BAAFSV010000004">
    <property type="protein sequence ID" value="GAB1317774.1"/>
    <property type="molecule type" value="Genomic_DNA"/>
</dbReference>
<evidence type="ECO:0000256" key="15">
    <source>
        <dbReference type="SAM" id="SignalP"/>
    </source>
</evidence>
<evidence type="ECO:0000256" key="11">
    <source>
        <dbReference type="ARBA" id="ARBA00023295"/>
    </source>
</evidence>
<dbReference type="SMART" id="SM00257">
    <property type="entry name" value="LysM"/>
    <property type="match status" value="2"/>
</dbReference>
<evidence type="ECO:0000256" key="3">
    <source>
        <dbReference type="ARBA" id="ARBA00008682"/>
    </source>
</evidence>
<dbReference type="InterPro" id="IPR036779">
    <property type="entry name" value="LysM_dom_sf"/>
</dbReference>
<feature type="domain" description="LysM" evidence="16">
    <location>
        <begin position="328"/>
        <end position="373"/>
    </location>
</feature>
<dbReference type="InterPro" id="IPR018392">
    <property type="entry name" value="LysM"/>
</dbReference>
<dbReference type="InterPro" id="IPR029070">
    <property type="entry name" value="Chitinase_insertion_sf"/>
</dbReference>
<dbReference type="Proteomes" id="UP001628179">
    <property type="component" value="Unassembled WGS sequence"/>
</dbReference>
<dbReference type="InterPro" id="IPR001002">
    <property type="entry name" value="Chitin-bd_1"/>
</dbReference>
<dbReference type="InterPro" id="IPR001579">
    <property type="entry name" value="Glyco_hydro_18_chit_AS"/>
</dbReference>
<comment type="similarity">
    <text evidence="3">Belongs to the glycosyl hydrolase 18 family. Chitinase class V subfamily.</text>
</comment>
<evidence type="ECO:0000256" key="14">
    <source>
        <dbReference type="SAM" id="MobiDB-lite"/>
    </source>
</evidence>
<keyword evidence="8" id="KW-0146">Chitin degradation</keyword>
<feature type="signal peptide" evidence="15">
    <location>
        <begin position="1"/>
        <end position="16"/>
    </location>
</feature>
<evidence type="ECO:0000313" key="19">
    <source>
        <dbReference type="Proteomes" id="UP001628179"/>
    </source>
</evidence>
<comment type="catalytic activity">
    <reaction evidence="1">
        <text>Random endo-hydrolysis of N-acetyl-beta-D-glucosaminide (1-&gt;4)-beta-linkages in chitin and chitodextrins.</text>
        <dbReference type="EC" id="3.2.1.14"/>
    </reaction>
</comment>
<dbReference type="PROSITE" id="PS51910">
    <property type="entry name" value="GH18_2"/>
    <property type="match status" value="1"/>
</dbReference>
<evidence type="ECO:0000259" key="17">
    <source>
        <dbReference type="PROSITE" id="PS51910"/>
    </source>
</evidence>
<reference evidence="18 19" key="1">
    <citation type="submission" date="2024-09" db="EMBL/GenBank/DDBJ databases">
        <title>Itraconazole resistance in Madurella fahalii resulting from another homologue of gene encoding cytochrome P450 14-alpha sterol demethylase (CYP51).</title>
        <authorList>
            <person name="Yoshioka I."/>
            <person name="Fahal A.H."/>
            <person name="Kaneko S."/>
            <person name="Yaguchi T."/>
        </authorList>
    </citation>
    <scope>NUCLEOTIDE SEQUENCE [LARGE SCALE GENOMIC DNA]</scope>
    <source>
        <strain evidence="18 19">IFM 68171</strain>
    </source>
</reference>
<dbReference type="EC" id="3.2.1.14" evidence="4"/>
<feature type="domain" description="GH18" evidence="17">
    <location>
        <begin position="541"/>
        <end position="882"/>
    </location>
</feature>
<keyword evidence="5" id="KW-0964">Secreted</keyword>
<sequence length="1349" mass="147114">MKALASLVLGAGLVRSAINLDGSQAVAPAGDDDPSPIHDPEAYDPDQHDCPLPCVDYANMHSWTPYISVDRLRRCEEPMLLQLSVTQPLDDPASAILIRSCTLGSRPPSGSVSFTLRKPLMGNPKKSEGLFRPKLDSAPACVAAATEVPGNVQMVVSTDSGTGTDRDVSSLLEGIEEFFGARDNCDENFVFAWHKQTVASVHIGAALGKPTVASVIRALAGRLRTESSVSNRTIVQLCASERQPERIFGIAIDTTGDLAALQRTALAWSKGSCAIGGDLKAAPDLTGLKIFEATGPTVDGINSTFSTTRFSRRSQSWGSQLDKRATCRYIRVIPGDSCGALVSRCGISAADFYKYNPKANLCATLRPDDFVCCSPGDLYKPESPKPSPDGTCATHLIQNGDSCDSLAKRYHVTVGDLERWNKGKTWAWTECREMLLGYNMCVSNGYAPLPPPQEGAQCGPLVPGTRPPADRSSPNALANLNPCPLKACCSNWGFCGPFPAHCEIHAPAGGGPGSKEKGYQSTCVSNCGTDIKINSGPPAAFQRIGYYESYNFKRDCLWLSAKGANTDGSYTHMHWAFAEIDPNSWKVVLKDPHNQWADFKALPNMKRIVAFGGWAYSTEPATFNIIRSAILDHGEVFATNIAKFLNDKGIDGVDIDWEYPGAPDIYVDGQPIGKKGDGAGYLAFLTTLKRKVGPGKSVSIAAPASFWYLRAFPIDQIAAQIDYIVYMTYDLHGQWDYGNANAYDSCPSGKCIRSHVNLTETRSTLSIITKAGVPNNKVFVGEASYGRAFHMAKDGCWGPCTRGYLALAEINEIIKRSGDNTLYFYDSESNTDILLYNGDYISYMTPASKETRRAELVSLNFAGSVDWAVDLQSFAEDDKGAPVTRPESGVGCVAGEDLTTNTDDLCYFTCRLGFCPESLCECTAVDVLEPLPAENTKINVTNIIAWDEDDVDIHRLCRFACKYGYCPDTVCTMRPVSRDDGVVTSDQSSVDMYDVRNGNQAKCILSDDTRNWHVSTAHCKRFCEPVLKAAREEGRTSNYGCMVWQPKGAPDPWYEINGMPGKYAGGECTCDNFLINEIADTVLEAMPIIAQFVPGVGQALSGGLDMLSTAAQMASYIYPEEEDPEGAFSWWLSPCGGTDLVPEDIKQVFGILSSLAEGVSSFRPPKNIDKGSAATTSKNRDDTGPATAAWSRQHNGPGWKDPVHRAHGRCDMDEYPPAYYLNNQHPAWIYGGQNDRRGQSVRYLPDKENQDAGRELFKATCFSPEVRRLSDREFVDRVARARGKVVVPKPHKTQTMAAVTVDYRPEFTIVAWGHAANPLPNDGLMTRWYNGQAPPFKYSEPYVPGQNGV</sequence>
<dbReference type="PROSITE" id="PS51782">
    <property type="entry name" value="LYSM"/>
    <property type="match status" value="2"/>
</dbReference>
<dbReference type="Pfam" id="PF00187">
    <property type="entry name" value="Chitin_bind_1"/>
    <property type="match status" value="1"/>
</dbReference>
<protein>
    <recommendedName>
        <fullName evidence="4">chitinase</fullName>
        <ecNumber evidence="4">3.2.1.14</ecNumber>
    </recommendedName>
</protein>
<dbReference type="Gene3D" id="3.20.20.80">
    <property type="entry name" value="Glycosidases"/>
    <property type="match status" value="1"/>
</dbReference>
<organism evidence="18 19">
    <name type="scientific">Madurella fahalii</name>
    <dbReference type="NCBI Taxonomy" id="1157608"/>
    <lineage>
        <taxon>Eukaryota</taxon>
        <taxon>Fungi</taxon>
        <taxon>Dikarya</taxon>
        <taxon>Ascomycota</taxon>
        <taxon>Pezizomycotina</taxon>
        <taxon>Sordariomycetes</taxon>
        <taxon>Sordariomycetidae</taxon>
        <taxon>Sordariales</taxon>
        <taxon>Sordariales incertae sedis</taxon>
        <taxon>Madurella</taxon>
    </lineage>
</organism>
<dbReference type="InterPro" id="IPR001223">
    <property type="entry name" value="Glyco_hydro18_cat"/>
</dbReference>
<keyword evidence="9" id="KW-0843">Virulence</keyword>
<evidence type="ECO:0000256" key="6">
    <source>
        <dbReference type="ARBA" id="ARBA00022669"/>
    </source>
</evidence>
<dbReference type="GeneID" id="98178727"/>
<evidence type="ECO:0000256" key="10">
    <source>
        <dbReference type="ARBA" id="ARBA00023277"/>
    </source>
</evidence>
<keyword evidence="10" id="KW-0119">Carbohydrate metabolism</keyword>
<evidence type="ECO:0000256" key="8">
    <source>
        <dbReference type="ARBA" id="ARBA00023024"/>
    </source>
</evidence>
<evidence type="ECO:0000259" key="16">
    <source>
        <dbReference type="PROSITE" id="PS51782"/>
    </source>
</evidence>
<keyword evidence="12" id="KW-0624">Polysaccharide degradation</keyword>
<keyword evidence="15" id="KW-0732">Signal</keyword>
<evidence type="ECO:0000256" key="12">
    <source>
        <dbReference type="ARBA" id="ARBA00023326"/>
    </source>
</evidence>
<feature type="chain" id="PRO_5047478024" description="chitinase" evidence="15">
    <location>
        <begin position="17"/>
        <end position="1349"/>
    </location>
</feature>
<keyword evidence="11 13" id="KW-0326">Glycosidase</keyword>
<comment type="caution">
    <text evidence="18">The sequence shown here is derived from an EMBL/GenBank/DDBJ whole genome shotgun (WGS) entry which is preliminary data.</text>
</comment>
<dbReference type="InterPro" id="IPR036861">
    <property type="entry name" value="Endochitinase-like_sf"/>
</dbReference>
<keyword evidence="19" id="KW-1185">Reference proteome</keyword>
<feature type="region of interest" description="Disordered" evidence="14">
    <location>
        <begin position="1163"/>
        <end position="1202"/>
    </location>
</feature>
<dbReference type="Gene3D" id="3.30.60.10">
    <property type="entry name" value="Endochitinase-like"/>
    <property type="match status" value="1"/>
</dbReference>
<dbReference type="PANTHER" id="PTHR47700:SF2">
    <property type="entry name" value="CHITINASE"/>
    <property type="match status" value="1"/>
</dbReference>
<dbReference type="Pfam" id="PF00704">
    <property type="entry name" value="Glyco_hydro_18"/>
    <property type="match status" value="1"/>
</dbReference>
<dbReference type="SUPFAM" id="SSF54106">
    <property type="entry name" value="LysM domain"/>
    <property type="match status" value="1"/>
</dbReference>
<dbReference type="Pfam" id="PF01476">
    <property type="entry name" value="LysM"/>
    <property type="match status" value="1"/>
</dbReference>
<keyword evidence="6" id="KW-0147">Chitin-binding</keyword>
<evidence type="ECO:0000256" key="7">
    <source>
        <dbReference type="ARBA" id="ARBA00022801"/>
    </source>
</evidence>
<feature type="region of interest" description="Disordered" evidence="14">
    <location>
        <begin position="24"/>
        <end position="45"/>
    </location>
</feature>
<name>A0ABQ0GJB0_9PEZI</name>
<dbReference type="RefSeq" id="XP_070919505.1">
    <property type="nucleotide sequence ID" value="XM_071063404.1"/>
</dbReference>
<dbReference type="InterPro" id="IPR011583">
    <property type="entry name" value="Chitinase_II/V-like_cat"/>
</dbReference>
<feature type="compositionally biased region" description="Basic and acidic residues" evidence="14">
    <location>
        <begin position="35"/>
        <end position="45"/>
    </location>
</feature>
<evidence type="ECO:0000256" key="9">
    <source>
        <dbReference type="ARBA" id="ARBA00023026"/>
    </source>
</evidence>
<proteinExistence type="inferred from homology"/>
<evidence type="ECO:0000256" key="5">
    <source>
        <dbReference type="ARBA" id="ARBA00022525"/>
    </source>
</evidence>
<gene>
    <name evidence="18" type="ORF">MFIFM68171_07984</name>
</gene>
<dbReference type="Gene3D" id="3.10.350.10">
    <property type="entry name" value="LysM domain"/>
    <property type="match status" value="2"/>
</dbReference>
<dbReference type="CDD" id="cd00118">
    <property type="entry name" value="LysM"/>
    <property type="match status" value="2"/>
</dbReference>
<accession>A0ABQ0GJB0</accession>
<evidence type="ECO:0000256" key="2">
    <source>
        <dbReference type="ARBA" id="ARBA00004613"/>
    </source>
</evidence>
<dbReference type="SUPFAM" id="SSF51445">
    <property type="entry name" value="(Trans)glycosidases"/>
    <property type="match status" value="1"/>
</dbReference>
<dbReference type="Gene3D" id="3.10.50.10">
    <property type="match status" value="1"/>
</dbReference>
<evidence type="ECO:0000256" key="4">
    <source>
        <dbReference type="ARBA" id="ARBA00012729"/>
    </source>
</evidence>
<feature type="domain" description="LysM" evidence="16">
    <location>
        <begin position="393"/>
        <end position="442"/>
    </location>
</feature>
<evidence type="ECO:0000256" key="1">
    <source>
        <dbReference type="ARBA" id="ARBA00000822"/>
    </source>
</evidence>
<dbReference type="PROSITE" id="PS01095">
    <property type="entry name" value="GH18_1"/>
    <property type="match status" value="1"/>
</dbReference>
<dbReference type="SUPFAM" id="SSF57016">
    <property type="entry name" value="Plant lectins/antimicrobial peptides"/>
    <property type="match status" value="1"/>
</dbReference>
<dbReference type="InterPro" id="IPR053214">
    <property type="entry name" value="LysM12-like"/>
</dbReference>
<keyword evidence="7 13" id="KW-0378">Hydrolase</keyword>
<evidence type="ECO:0000313" key="18">
    <source>
        <dbReference type="EMBL" id="GAB1317774.1"/>
    </source>
</evidence>
<dbReference type="InterPro" id="IPR017853">
    <property type="entry name" value="GH"/>
</dbReference>